<feature type="region of interest" description="Disordered" evidence="2">
    <location>
        <begin position="162"/>
        <end position="188"/>
    </location>
</feature>
<evidence type="ECO:0000256" key="2">
    <source>
        <dbReference type="SAM" id="MobiDB-lite"/>
    </source>
</evidence>
<dbReference type="PANTHER" id="PTHR47331">
    <property type="entry name" value="PHD-TYPE DOMAIN-CONTAINING PROTEIN"/>
    <property type="match status" value="1"/>
</dbReference>
<dbReference type="EMBL" id="CACRXK020026998">
    <property type="protein sequence ID" value="CAB4040589.1"/>
    <property type="molecule type" value="Genomic_DNA"/>
</dbReference>
<accession>A0A6S7LS41</accession>
<dbReference type="Proteomes" id="UP001152795">
    <property type="component" value="Unassembled WGS sequence"/>
</dbReference>
<feature type="region of interest" description="Disordered" evidence="2">
    <location>
        <begin position="1"/>
        <end position="22"/>
    </location>
</feature>
<keyword evidence="4" id="KW-1185">Reference proteome</keyword>
<evidence type="ECO:0000256" key="1">
    <source>
        <dbReference type="SAM" id="Coils"/>
    </source>
</evidence>
<gene>
    <name evidence="3" type="ORF">PACLA_8A014506</name>
</gene>
<dbReference type="OrthoDB" id="5981750at2759"/>
<evidence type="ECO:0000313" key="4">
    <source>
        <dbReference type="Proteomes" id="UP001152795"/>
    </source>
</evidence>
<sequence>MSLNGDCLSKEDEENIMESSRSLPEINRSKFVSLTENSKDERPRSEINDAARSRRLTTKGEAYVENKLHQDRTLAGAALRRKITYINRMLEQPNEISVLEKLREDLDSLRERLDEAHQIYYSKINPGEINEAYQWYDIRDREHFQCRRRINEAIKQQELVMAPERFSQRSSRSKSSRSSGSSSSSVRSRLAKAAAKAATLQIEMDFIDREAEHKRQKMLKEIAKAKAEEKAMKKLEEEFALKETISTHQNNDMEAYFEANNHRVINVKESGQPRHVERTVLDSSSCIHKDDPIKQEFVPEQIDPTLLESQQDGFIPKVELNKARDNSNHKQQNETGTVGSVLMQLAKQQVLNSLPQQQPPVFSGNYFDYPYFVSAFDSLIEAKVDDPKQRLYYLNQVTSGEAREMIKGLVTLNSPDAYSKARNILKERFGHPYRVAQAYKE</sequence>
<name>A0A6S7LS41_PARCT</name>
<dbReference type="PANTHER" id="PTHR47331:SF4">
    <property type="entry name" value="PEPTIDASE S1 DOMAIN-CONTAINING PROTEIN"/>
    <property type="match status" value="1"/>
</dbReference>
<comment type="caution">
    <text evidence="3">The sequence shown here is derived from an EMBL/GenBank/DDBJ whole genome shotgun (WGS) entry which is preliminary data.</text>
</comment>
<keyword evidence="1" id="KW-0175">Coiled coil</keyword>
<dbReference type="AlphaFoldDB" id="A0A6S7LS41"/>
<feature type="non-terminal residue" evidence="3">
    <location>
        <position position="441"/>
    </location>
</feature>
<feature type="coiled-coil region" evidence="1">
    <location>
        <begin position="190"/>
        <end position="245"/>
    </location>
</feature>
<organism evidence="3 4">
    <name type="scientific">Paramuricea clavata</name>
    <name type="common">Red gorgonian</name>
    <name type="synonym">Violescent sea-whip</name>
    <dbReference type="NCBI Taxonomy" id="317549"/>
    <lineage>
        <taxon>Eukaryota</taxon>
        <taxon>Metazoa</taxon>
        <taxon>Cnidaria</taxon>
        <taxon>Anthozoa</taxon>
        <taxon>Octocorallia</taxon>
        <taxon>Malacalcyonacea</taxon>
        <taxon>Plexauridae</taxon>
        <taxon>Paramuricea</taxon>
    </lineage>
</organism>
<proteinExistence type="predicted"/>
<protein>
    <submittedName>
        <fullName evidence="3">Uncharacterized protein</fullName>
    </submittedName>
</protein>
<feature type="compositionally biased region" description="Low complexity" evidence="2">
    <location>
        <begin position="176"/>
        <end position="188"/>
    </location>
</feature>
<evidence type="ECO:0000313" key="3">
    <source>
        <dbReference type="EMBL" id="CAB4040589.1"/>
    </source>
</evidence>
<reference evidence="3" key="1">
    <citation type="submission" date="2020-04" db="EMBL/GenBank/DDBJ databases">
        <authorList>
            <person name="Alioto T."/>
            <person name="Alioto T."/>
            <person name="Gomez Garrido J."/>
        </authorList>
    </citation>
    <scope>NUCLEOTIDE SEQUENCE</scope>
    <source>
        <strain evidence="3">A484AB</strain>
    </source>
</reference>